<dbReference type="AlphaFoldDB" id="A0A8X6UMF7"/>
<dbReference type="PANTHER" id="PTHR10858:SF23">
    <property type="entry name" value="DEOXYRIBONUCLEASE II"/>
    <property type="match status" value="1"/>
</dbReference>
<feature type="signal peptide" evidence="3">
    <location>
        <begin position="1"/>
        <end position="15"/>
    </location>
</feature>
<evidence type="ECO:0000256" key="3">
    <source>
        <dbReference type="SAM" id="SignalP"/>
    </source>
</evidence>
<feature type="chain" id="PRO_5036505131" evidence="3">
    <location>
        <begin position="16"/>
        <end position="372"/>
    </location>
</feature>
<accession>A0A8X6UMF7</accession>
<keyword evidence="2" id="KW-0378">Hydrolase</keyword>
<dbReference type="GO" id="GO:0004531">
    <property type="term" value="F:deoxyribonuclease II activity"/>
    <property type="evidence" value="ECO:0007669"/>
    <property type="project" value="InterPro"/>
</dbReference>
<dbReference type="GO" id="GO:0006309">
    <property type="term" value="P:apoptotic DNA fragmentation"/>
    <property type="evidence" value="ECO:0007669"/>
    <property type="project" value="TreeGrafter"/>
</dbReference>
<dbReference type="Pfam" id="PF03265">
    <property type="entry name" value="DNase_II"/>
    <property type="match status" value="1"/>
</dbReference>
<dbReference type="CDD" id="cd09121">
    <property type="entry name" value="PLDc_DNaseII_2"/>
    <property type="match status" value="1"/>
</dbReference>
<reference evidence="4" key="1">
    <citation type="submission" date="2020-08" db="EMBL/GenBank/DDBJ databases">
        <title>Multicomponent nature underlies the extraordinary mechanical properties of spider dragline silk.</title>
        <authorList>
            <person name="Kono N."/>
            <person name="Nakamura H."/>
            <person name="Mori M."/>
            <person name="Yoshida Y."/>
            <person name="Ohtoshi R."/>
            <person name="Malay A.D."/>
            <person name="Moran D.A.P."/>
            <person name="Tomita M."/>
            <person name="Numata K."/>
            <person name="Arakawa K."/>
        </authorList>
    </citation>
    <scope>NUCLEOTIDE SEQUENCE</scope>
</reference>
<comment type="similarity">
    <text evidence="1">Belongs to the DNase II family.</text>
</comment>
<comment type="caution">
    <text evidence="4">The sequence shown here is derived from an EMBL/GenBank/DDBJ whole genome shotgun (WGS) entry which is preliminary data.</text>
</comment>
<evidence type="ECO:0000313" key="5">
    <source>
        <dbReference type="Proteomes" id="UP000887013"/>
    </source>
</evidence>
<keyword evidence="3" id="KW-0732">Signal</keyword>
<dbReference type="EMBL" id="BMAW01128305">
    <property type="protein sequence ID" value="GFU24908.1"/>
    <property type="molecule type" value="Genomic_DNA"/>
</dbReference>
<proteinExistence type="inferred from homology"/>
<dbReference type="Proteomes" id="UP000887013">
    <property type="component" value="Unassembled WGS sequence"/>
</dbReference>
<evidence type="ECO:0000256" key="2">
    <source>
        <dbReference type="ARBA" id="ARBA00022801"/>
    </source>
</evidence>
<sequence length="372" mass="41306">MLLAVMSAFAQFCLASMVGEGGGKHQWGCCLYVSVCFQNGERDPGSSFTSFLGLRVKNGEVTCKKASLFLVTSDAPAEWILSSVSIDSETSMLGRTLKGFRDQKEKDSAVTYLFYNDHPPDFGKSSVGHLKGYLLFDEKSGVWVIHSTPRFHEPDKYGFPFNARIYGHIAMCVTFATQSLNEICKHLLFCNPNIYDYKISPALMRILDADSQSLFSKKPNFITDPPFTRQTTLESLAQVEFIAFAKDNQYEKDIYSDIIGPSLGEDLIVQSWRRDSGRNLHSFCSDSIKVIDVVAINMTVKNGGKGIYLASREDHSKWAISKDNAKHLVCVADLNRMDSEAKRGGGAICLFSKPLRKAFKSIISDTEACPTG</sequence>
<dbReference type="OrthoDB" id="10261598at2759"/>
<name>A0A8X6UMF7_NEPPI</name>
<organism evidence="4 5">
    <name type="scientific">Nephila pilipes</name>
    <name type="common">Giant wood spider</name>
    <name type="synonym">Nephila maculata</name>
    <dbReference type="NCBI Taxonomy" id="299642"/>
    <lineage>
        <taxon>Eukaryota</taxon>
        <taxon>Metazoa</taxon>
        <taxon>Ecdysozoa</taxon>
        <taxon>Arthropoda</taxon>
        <taxon>Chelicerata</taxon>
        <taxon>Arachnida</taxon>
        <taxon>Araneae</taxon>
        <taxon>Araneomorphae</taxon>
        <taxon>Entelegynae</taxon>
        <taxon>Araneoidea</taxon>
        <taxon>Nephilidae</taxon>
        <taxon>Nephila</taxon>
    </lineage>
</organism>
<dbReference type="PANTHER" id="PTHR10858">
    <property type="entry name" value="DEOXYRIBONUCLEASE II"/>
    <property type="match status" value="1"/>
</dbReference>
<dbReference type="InterPro" id="IPR004947">
    <property type="entry name" value="DNase_II"/>
</dbReference>
<evidence type="ECO:0000256" key="1">
    <source>
        <dbReference type="ARBA" id="ARBA00007527"/>
    </source>
</evidence>
<keyword evidence="5" id="KW-1185">Reference proteome</keyword>
<evidence type="ECO:0000313" key="4">
    <source>
        <dbReference type="EMBL" id="GFU24908.1"/>
    </source>
</evidence>
<gene>
    <name evidence="4" type="primary">X975_04933</name>
    <name evidence="4" type="ORF">NPIL_29661</name>
</gene>
<protein>
    <submittedName>
        <fullName evidence="4">Deoxyribonuclease-2</fullName>
    </submittedName>
</protein>